<dbReference type="InterPro" id="IPR001713">
    <property type="entry name" value="Prot_inh_stefin"/>
</dbReference>
<feature type="compositionally biased region" description="Basic and acidic residues" evidence="7">
    <location>
        <begin position="1"/>
        <end position="11"/>
    </location>
</feature>
<accession>A0A9L0S5K9</accession>
<evidence type="ECO:0000256" key="4">
    <source>
        <dbReference type="ARBA" id="ARBA00022690"/>
    </source>
</evidence>
<proteinExistence type="evidence at protein level"/>
<reference evidence="9" key="2">
    <citation type="submission" date="2025-08" db="UniProtKB">
        <authorList>
            <consortium name="Ensembl"/>
        </authorList>
    </citation>
    <scope>IDENTIFICATION</scope>
    <source>
        <strain evidence="9">Thoroughbred</strain>
    </source>
</reference>
<dbReference type="Ensembl" id="ENSECAT00000088670.1">
    <property type="protein sequence ID" value="ENSECAP00000069329.1"/>
    <property type="gene ID" value="ENSECAG00000032188.3"/>
</dbReference>
<feature type="region of interest" description="Disordered" evidence="7">
    <location>
        <begin position="1"/>
        <end position="71"/>
    </location>
</feature>
<dbReference type="Pfam" id="PF00031">
    <property type="entry name" value="Cystatin"/>
    <property type="match status" value="1"/>
</dbReference>
<feature type="compositionally biased region" description="Polar residues" evidence="7">
    <location>
        <begin position="54"/>
        <end position="63"/>
    </location>
</feature>
<keyword evidence="5" id="KW-0789">Thiol protease inhibitor</keyword>
<sequence length="215" mass="23277">LRRRGKDDTKPRAGGPSSAGSVVPRLCPQRGREHSGCGRERAQRPSQRVCDPAPSSTQTQTPSAPGGVVPPACHVTPRRLAEGGAQVRTSCGSQGPRSPAALRVHTRSPFPPPPTARMMCGAPSATQPATAETQAIADQVKSQLEEKENKKFPIFKAVEFRSQVVAGTNHFIKVQVGDDDFVHIRVFKSLPHENKPLALSSYQTNKARHDELSYF</sequence>
<evidence type="ECO:0000256" key="6">
    <source>
        <dbReference type="ARBA" id="ARBA00022990"/>
    </source>
</evidence>
<comment type="subcellular location">
    <subcellularLocation>
        <location evidence="1">Cytoplasm</location>
    </subcellularLocation>
</comment>
<feature type="compositionally biased region" description="Polar residues" evidence="7">
    <location>
        <begin position="87"/>
        <end position="96"/>
    </location>
</feature>
<keyword evidence="3" id="KW-0963">Cytoplasm</keyword>
<protein>
    <recommendedName>
        <fullName evidence="8">Cystatin domain-containing protein</fullName>
    </recommendedName>
</protein>
<evidence type="ECO:0000256" key="2">
    <source>
        <dbReference type="ARBA" id="ARBA00009403"/>
    </source>
</evidence>
<keyword evidence="4" id="KW-0646">Protease inhibitor</keyword>
<keyword evidence="10" id="KW-1185">Reference proteome</keyword>
<feature type="region of interest" description="Disordered" evidence="7">
    <location>
        <begin position="84"/>
        <end position="105"/>
    </location>
</feature>
<dbReference type="Proteomes" id="UP000002281">
    <property type="component" value="Chromosome 26"/>
</dbReference>
<organism evidence="9 10">
    <name type="scientific">Equus caballus</name>
    <name type="common">Horse</name>
    <dbReference type="NCBI Taxonomy" id="9796"/>
    <lineage>
        <taxon>Eukaryota</taxon>
        <taxon>Metazoa</taxon>
        <taxon>Chordata</taxon>
        <taxon>Craniata</taxon>
        <taxon>Vertebrata</taxon>
        <taxon>Euteleostomi</taxon>
        <taxon>Mammalia</taxon>
        <taxon>Eutheria</taxon>
        <taxon>Laurasiatheria</taxon>
        <taxon>Perissodactyla</taxon>
        <taxon>Equidae</taxon>
        <taxon>Equus</taxon>
    </lineage>
</organism>
<feature type="domain" description="Cystatin" evidence="8">
    <location>
        <begin position="118"/>
        <end position="215"/>
    </location>
</feature>
<dbReference type="CDD" id="cd00042">
    <property type="entry name" value="CY"/>
    <property type="match status" value="1"/>
</dbReference>
<comment type="similarity">
    <text evidence="2">Belongs to the cystatin family.</text>
</comment>
<keyword evidence="11" id="KW-1267">Proteomics identification</keyword>
<evidence type="ECO:0000256" key="3">
    <source>
        <dbReference type="ARBA" id="ARBA00022490"/>
    </source>
</evidence>
<dbReference type="FunFam" id="3.10.450.10:FF:000001">
    <property type="entry name" value="Cystatin-A"/>
    <property type="match status" value="1"/>
</dbReference>
<dbReference type="SMART" id="SM00043">
    <property type="entry name" value="CY"/>
    <property type="match status" value="1"/>
</dbReference>
<dbReference type="GO" id="GO:0004869">
    <property type="term" value="F:cysteine-type endopeptidase inhibitor activity"/>
    <property type="evidence" value="ECO:0000318"/>
    <property type="project" value="GO_Central"/>
</dbReference>
<dbReference type="PRINTS" id="PR00295">
    <property type="entry name" value="STEFINA"/>
</dbReference>
<evidence type="ECO:0000313" key="9">
    <source>
        <dbReference type="Ensembl" id="ENSECAP00000069329.1"/>
    </source>
</evidence>
<reference evidence="9 10" key="1">
    <citation type="journal article" date="2009" name="Science">
        <title>Genome sequence, comparative analysis, and population genetics of the domestic horse.</title>
        <authorList>
            <consortium name="Broad Institute Genome Sequencing Platform"/>
            <consortium name="Broad Institute Whole Genome Assembly Team"/>
            <person name="Wade C.M."/>
            <person name="Giulotto E."/>
            <person name="Sigurdsson S."/>
            <person name="Zoli M."/>
            <person name="Gnerre S."/>
            <person name="Imsland F."/>
            <person name="Lear T.L."/>
            <person name="Adelson D.L."/>
            <person name="Bailey E."/>
            <person name="Bellone R.R."/>
            <person name="Bloecker H."/>
            <person name="Distl O."/>
            <person name="Edgar R.C."/>
            <person name="Garber M."/>
            <person name="Leeb T."/>
            <person name="Mauceli E."/>
            <person name="MacLeod J.N."/>
            <person name="Penedo M.C.T."/>
            <person name="Raison J.M."/>
            <person name="Sharpe T."/>
            <person name="Vogel J."/>
            <person name="Andersson L."/>
            <person name="Antczak D.F."/>
            <person name="Biagi T."/>
            <person name="Binns M.M."/>
            <person name="Chowdhary B.P."/>
            <person name="Coleman S.J."/>
            <person name="Della Valle G."/>
            <person name="Fryc S."/>
            <person name="Guerin G."/>
            <person name="Hasegawa T."/>
            <person name="Hill E.W."/>
            <person name="Jurka J."/>
            <person name="Kiialainen A."/>
            <person name="Lindgren G."/>
            <person name="Liu J."/>
            <person name="Magnani E."/>
            <person name="Mickelson J.R."/>
            <person name="Murray J."/>
            <person name="Nergadze S.G."/>
            <person name="Onofrio R."/>
            <person name="Pedroni S."/>
            <person name="Piras M.F."/>
            <person name="Raudsepp T."/>
            <person name="Rocchi M."/>
            <person name="Roeed K.H."/>
            <person name="Ryder O.A."/>
            <person name="Searle S."/>
            <person name="Skow L."/>
            <person name="Swinburne J.E."/>
            <person name="Syvaenen A.C."/>
            <person name="Tozaki T."/>
            <person name="Valberg S.J."/>
            <person name="Vaudin M."/>
            <person name="White J.R."/>
            <person name="Zody M.C."/>
            <person name="Lander E.S."/>
            <person name="Lindblad-Toh K."/>
        </authorList>
    </citation>
    <scope>NUCLEOTIDE SEQUENCE [LARGE SCALE GENOMIC DNA]</scope>
    <source>
        <strain evidence="9 10">Thoroughbred</strain>
    </source>
</reference>
<evidence type="ECO:0000256" key="7">
    <source>
        <dbReference type="SAM" id="MobiDB-lite"/>
    </source>
</evidence>
<dbReference type="GeneTree" id="ENSGT00940000154826"/>
<keyword evidence="6" id="KW-0007">Acetylation</keyword>
<dbReference type="PANTHER" id="PTHR11414">
    <property type="entry name" value="CYSTATIN FAMILY MEMBER"/>
    <property type="match status" value="1"/>
</dbReference>
<evidence type="ECO:0007829" key="11">
    <source>
        <dbReference type="PeptideAtlas" id="A0A9L0S5K9"/>
    </source>
</evidence>
<dbReference type="PANTHER" id="PTHR11414:SF22">
    <property type="entry name" value="CYSTATIN-B"/>
    <property type="match status" value="1"/>
</dbReference>
<evidence type="ECO:0000313" key="10">
    <source>
        <dbReference type="Proteomes" id="UP000002281"/>
    </source>
</evidence>
<dbReference type="AlphaFoldDB" id="A0A9L0S5K9"/>
<evidence type="ECO:0000256" key="5">
    <source>
        <dbReference type="ARBA" id="ARBA00022704"/>
    </source>
</evidence>
<dbReference type="GO" id="GO:0005829">
    <property type="term" value="C:cytosol"/>
    <property type="evidence" value="ECO:0000318"/>
    <property type="project" value="GO_Central"/>
</dbReference>
<dbReference type="SUPFAM" id="SSF54403">
    <property type="entry name" value="Cystatin/monellin"/>
    <property type="match status" value="1"/>
</dbReference>
<evidence type="ECO:0000256" key="1">
    <source>
        <dbReference type="ARBA" id="ARBA00004496"/>
    </source>
</evidence>
<dbReference type="InterPro" id="IPR018073">
    <property type="entry name" value="Prot_inh_cystat_CS"/>
</dbReference>
<dbReference type="PROSITE" id="PS00287">
    <property type="entry name" value="CYSTATIN"/>
    <property type="match status" value="1"/>
</dbReference>
<reference evidence="9" key="3">
    <citation type="submission" date="2025-09" db="UniProtKB">
        <authorList>
            <consortium name="Ensembl"/>
        </authorList>
    </citation>
    <scope>IDENTIFICATION</scope>
    <source>
        <strain evidence="9">Thoroughbred</strain>
    </source>
</reference>
<evidence type="ECO:0000259" key="8">
    <source>
        <dbReference type="SMART" id="SM00043"/>
    </source>
</evidence>
<feature type="compositionally biased region" description="Basic and acidic residues" evidence="7">
    <location>
        <begin position="30"/>
        <end position="43"/>
    </location>
</feature>
<dbReference type="Gene3D" id="3.10.450.10">
    <property type="match status" value="1"/>
</dbReference>
<name>A0A9L0S5K9_HORSE</name>
<dbReference type="InterPro" id="IPR000010">
    <property type="entry name" value="Cystatin_dom"/>
</dbReference>
<dbReference type="InterPro" id="IPR046350">
    <property type="entry name" value="Cystatin_sf"/>
</dbReference>